<proteinExistence type="predicted"/>
<dbReference type="InterPro" id="IPR007403">
    <property type="entry name" value="DUF456"/>
</dbReference>
<feature type="transmembrane region" description="Helical" evidence="1">
    <location>
        <begin position="132"/>
        <end position="159"/>
    </location>
</feature>
<evidence type="ECO:0008006" key="3">
    <source>
        <dbReference type="Google" id="ProtNLM"/>
    </source>
</evidence>
<accession>A0A6J4LSQ5</accession>
<dbReference type="EMBL" id="CADCUG010000074">
    <property type="protein sequence ID" value="CAA9337078.1"/>
    <property type="molecule type" value="Genomic_DNA"/>
</dbReference>
<evidence type="ECO:0000313" key="2">
    <source>
        <dbReference type="EMBL" id="CAA9337078.1"/>
    </source>
</evidence>
<evidence type="ECO:0000256" key="1">
    <source>
        <dbReference type="SAM" id="Phobius"/>
    </source>
</evidence>
<dbReference type="AlphaFoldDB" id="A0A6J4LSQ5"/>
<protein>
    <recommendedName>
        <fullName evidence="3">DUF456 domain-containing protein</fullName>
    </recommendedName>
</protein>
<keyword evidence="1" id="KW-0812">Transmembrane</keyword>
<reference evidence="2" key="1">
    <citation type="submission" date="2020-02" db="EMBL/GenBank/DDBJ databases">
        <authorList>
            <person name="Meier V. D."/>
        </authorList>
    </citation>
    <scope>NUCLEOTIDE SEQUENCE</scope>
    <source>
        <strain evidence="2">AVDCRST_MAG29</strain>
    </source>
</reference>
<gene>
    <name evidence="2" type="ORF">AVDCRST_MAG29-1362</name>
</gene>
<keyword evidence="1" id="KW-0472">Membrane</keyword>
<feature type="transmembrane region" description="Helical" evidence="1">
    <location>
        <begin position="88"/>
        <end position="112"/>
    </location>
</feature>
<feature type="transmembrane region" description="Helical" evidence="1">
    <location>
        <begin position="45"/>
        <end position="68"/>
    </location>
</feature>
<sequence length="160" mass="15652">MSPAAELLVALAVVVGVLGVVVPVLPGELLIAAAVLTWAALTGGIAAWSVATAAVAVLAVGWTAGWLLGRRHLGTAGVGRGTMAAGGVAGIIGFFVVPVIGLPLGFVAGVYAAERARGLPHTRAWPATTAALRAAGLVLVVHVAGAVTCATIWAAGALLL</sequence>
<name>A0A6J4LSQ5_9ACTN</name>
<dbReference type="Pfam" id="PF04306">
    <property type="entry name" value="DUF456"/>
    <property type="match status" value="1"/>
</dbReference>
<organism evidence="2">
    <name type="scientific">uncultured Nocardioidaceae bacterium</name>
    <dbReference type="NCBI Taxonomy" id="253824"/>
    <lineage>
        <taxon>Bacteria</taxon>
        <taxon>Bacillati</taxon>
        <taxon>Actinomycetota</taxon>
        <taxon>Actinomycetes</taxon>
        <taxon>Propionibacteriales</taxon>
        <taxon>Nocardioidaceae</taxon>
        <taxon>environmental samples</taxon>
    </lineage>
</organism>
<feature type="transmembrane region" description="Helical" evidence="1">
    <location>
        <begin position="7"/>
        <end position="25"/>
    </location>
</feature>
<keyword evidence="1" id="KW-1133">Transmembrane helix</keyword>